<keyword evidence="5" id="KW-1208">Phospholipid metabolism</keyword>
<evidence type="ECO:0000313" key="10">
    <source>
        <dbReference type="Proteomes" id="UP001627154"/>
    </source>
</evidence>
<dbReference type="Proteomes" id="UP001627154">
    <property type="component" value="Unassembled WGS sequence"/>
</dbReference>
<keyword evidence="5" id="KW-0594">Phospholipid biosynthesis</keyword>
<evidence type="ECO:0000256" key="4">
    <source>
        <dbReference type="ARBA" id="ARBA00023315"/>
    </source>
</evidence>
<comment type="catalytic activity">
    <reaction evidence="5">
        <text>a 1-acyl-sn-glycero-3-phosphate + an acyl-CoA = a 1,2-diacyl-sn-glycero-3-phosphate + CoA</text>
        <dbReference type="Rhea" id="RHEA:19709"/>
        <dbReference type="ChEBI" id="CHEBI:57287"/>
        <dbReference type="ChEBI" id="CHEBI:57970"/>
        <dbReference type="ChEBI" id="CHEBI:58342"/>
        <dbReference type="ChEBI" id="CHEBI:58608"/>
        <dbReference type="EC" id="2.3.1.51"/>
    </reaction>
</comment>
<protein>
    <recommendedName>
        <fullName evidence="5">1-acyl-sn-glycerol-3-phosphate acyltransferase</fullName>
        <ecNumber evidence="5">2.3.1.51</ecNumber>
    </recommendedName>
</protein>
<keyword evidence="10" id="KW-1185">Reference proteome</keyword>
<dbReference type="AlphaFoldDB" id="A0ABD2WUW7"/>
<evidence type="ECO:0000256" key="5">
    <source>
        <dbReference type="RuleBase" id="RU361267"/>
    </source>
</evidence>
<name>A0ABD2WUW7_9HYME</name>
<dbReference type="InterPro" id="IPR002123">
    <property type="entry name" value="Plipid/glycerol_acylTrfase"/>
</dbReference>
<evidence type="ECO:0000256" key="6">
    <source>
        <dbReference type="SAM" id="Phobius"/>
    </source>
</evidence>
<dbReference type="PANTHER" id="PTHR10434:SF11">
    <property type="entry name" value="1-ACYL-SN-GLYCEROL-3-PHOSPHATE ACYLTRANSFERASE"/>
    <property type="match status" value="1"/>
</dbReference>
<dbReference type="Pfam" id="PF01553">
    <property type="entry name" value="Acyltransferase"/>
    <property type="match status" value="1"/>
</dbReference>
<comment type="pathway">
    <text evidence="1">Phospholipid metabolism; CDP-diacylglycerol biosynthesis; CDP-diacylglycerol from sn-glycerol 3-phosphate: step 2/3.</text>
</comment>
<evidence type="ECO:0000313" key="9">
    <source>
        <dbReference type="EMBL" id="KAL3396767.1"/>
    </source>
</evidence>
<gene>
    <name evidence="9" type="ORF">TKK_009354</name>
</gene>
<keyword evidence="3 5" id="KW-0808">Transferase</keyword>
<dbReference type="SUPFAM" id="SSF69593">
    <property type="entry name" value="Glycerol-3-phosphate (1)-acyltransferase"/>
    <property type="match status" value="1"/>
</dbReference>
<dbReference type="PANTHER" id="PTHR10434">
    <property type="entry name" value="1-ACYL-SN-GLYCEROL-3-PHOSPHATE ACYLTRANSFERASE"/>
    <property type="match status" value="1"/>
</dbReference>
<dbReference type="GO" id="GO:0003841">
    <property type="term" value="F:1-acylglycerol-3-phosphate O-acyltransferase activity"/>
    <property type="evidence" value="ECO:0007669"/>
    <property type="project" value="UniProtKB-UniRule"/>
</dbReference>
<dbReference type="GO" id="GO:0008654">
    <property type="term" value="P:phospholipid biosynthetic process"/>
    <property type="evidence" value="ECO:0007669"/>
    <property type="project" value="UniProtKB-KW"/>
</dbReference>
<organism evidence="9 10">
    <name type="scientific">Trichogramma kaykai</name>
    <dbReference type="NCBI Taxonomy" id="54128"/>
    <lineage>
        <taxon>Eukaryota</taxon>
        <taxon>Metazoa</taxon>
        <taxon>Ecdysozoa</taxon>
        <taxon>Arthropoda</taxon>
        <taxon>Hexapoda</taxon>
        <taxon>Insecta</taxon>
        <taxon>Pterygota</taxon>
        <taxon>Neoptera</taxon>
        <taxon>Endopterygota</taxon>
        <taxon>Hymenoptera</taxon>
        <taxon>Apocrita</taxon>
        <taxon>Proctotrupomorpha</taxon>
        <taxon>Chalcidoidea</taxon>
        <taxon>Trichogrammatidae</taxon>
        <taxon>Trichogramma</taxon>
    </lineage>
</organism>
<dbReference type="CDD" id="cd07989">
    <property type="entry name" value="LPLAT_AGPAT-like"/>
    <property type="match status" value="1"/>
</dbReference>
<keyword evidence="4 5" id="KW-0012">Acyltransferase</keyword>
<accession>A0ABD2WUW7</accession>
<keyword evidence="7" id="KW-0732">Signal</keyword>
<comment type="similarity">
    <text evidence="2 5">Belongs to the 1-acyl-sn-glycerol-3-phosphate acyltransferase family.</text>
</comment>
<reference evidence="9 10" key="1">
    <citation type="journal article" date="2024" name="bioRxiv">
        <title>A reference genome for Trichogramma kaykai: A tiny desert-dwelling parasitoid wasp with competing sex-ratio distorters.</title>
        <authorList>
            <person name="Culotta J."/>
            <person name="Lindsey A.R."/>
        </authorList>
    </citation>
    <scope>NUCLEOTIDE SEQUENCE [LARGE SCALE GENOMIC DNA]</scope>
    <source>
        <strain evidence="9 10">KSX58</strain>
    </source>
</reference>
<feature type="transmembrane region" description="Helical" evidence="6">
    <location>
        <begin position="36"/>
        <end position="53"/>
    </location>
</feature>
<keyword evidence="6" id="KW-0472">Membrane</keyword>
<evidence type="ECO:0000256" key="7">
    <source>
        <dbReference type="SAM" id="SignalP"/>
    </source>
</evidence>
<dbReference type="EC" id="2.3.1.51" evidence="5"/>
<dbReference type="NCBIfam" id="TIGR00530">
    <property type="entry name" value="AGP_acyltrn"/>
    <property type="match status" value="1"/>
</dbReference>
<dbReference type="InterPro" id="IPR004552">
    <property type="entry name" value="AGP_acyltrans"/>
</dbReference>
<comment type="caution">
    <text evidence="9">The sequence shown here is derived from an EMBL/GenBank/DDBJ whole genome shotgun (WGS) entry which is preliminary data.</text>
</comment>
<comment type="domain">
    <text evidence="5">The HXXXXD motif is essential for acyltransferase activity and may constitute the binding site for the phosphate moiety of the glycerol-3-phosphate.</text>
</comment>
<keyword evidence="6" id="KW-1133">Transmembrane helix</keyword>
<sequence>MIGISCSSIGVALFLLSVVICTISEAARYHAKHTIFVLSSAIWATCPIPLMFFRMRDWRNALIPAWGARQTGKLIGINYKIRGKENIVKDSGAVVLINHQSNLDLCVLAELWPVMERCTVISKKEVMYFGTFGLASWLWGTIFIDRNNKKEAQSTVNSTAEIIKKRKARVLIYPEGKRYGGPELLPFKKGGFHVAIDSQMPIQPVVVSRYYFINSKLKKFDSGTSYITILPPIPTEGLTKEDIPKLIDEAYKKMNKVYQESTQEALSVHMEALKIQ</sequence>
<keyword evidence="5" id="KW-0444">Lipid biosynthesis</keyword>
<evidence type="ECO:0000256" key="3">
    <source>
        <dbReference type="ARBA" id="ARBA00022679"/>
    </source>
</evidence>
<dbReference type="EMBL" id="JBJJXI010000069">
    <property type="protein sequence ID" value="KAL3396767.1"/>
    <property type="molecule type" value="Genomic_DNA"/>
</dbReference>
<feature type="transmembrane region" description="Helical" evidence="6">
    <location>
        <begin position="126"/>
        <end position="144"/>
    </location>
</feature>
<keyword evidence="5" id="KW-0443">Lipid metabolism</keyword>
<feature type="signal peptide" evidence="7">
    <location>
        <begin position="1"/>
        <end position="26"/>
    </location>
</feature>
<feature type="chain" id="PRO_5044852569" description="1-acyl-sn-glycerol-3-phosphate acyltransferase" evidence="7">
    <location>
        <begin position="27"/>
        <end position="276"/>
    </location>
</feature>
<dbReference type="SMART" id="SM00563">
    <property type="entry name" value="PlsC"/>
    <property type="match status" value="1"/>
</dbReference>
<keyword evidence="6" id="KW-0812">Transmembrane</keyword>
<evidence type="ECO:0000259" key="8">
    <source>
        <dbReference type="SMART" id="SM00563"/>
    </source>
</evidence>
<proteinExistence type="inferred from homology"/>
<evidence type="ECO:0000256" key="2">
    <source>
        <dbReference type="ARBA" id="ARBA00008655"/>
    </source>
</evidence>
<evidence type="ECO:0000256" key="1">
    <source>
        <dbReference type="ARBA" id="ARBA00004728"/>
    </source>
</evidence>
<feature type="domain" description="Phospholipid/glycerol acyltransferase" evidence="8">
    <location>
        <begin position="93"/>
        <end position="210"/>
    </location>
</feature>